<evidence type="ECO:0000313" key="4">
    <source>
        <dbReference type="EMBL" id="KAL1527861.1"/>
    </source>
</evidence>
<reference evidence="4 5" key="1">
    <citation type="journal article" date="2024" name="Science">
        <title>Giant polyketide synthase enzymes in the biosynthesis of giant marine polyether toxins.</title>
        <authorList>
            <person name="Fallon T.R."/>
            <person name="Shende V.V."/>
            <person name="Wierzbicki I.H."/>
            <person name="Pendleton A.L."/>
            <person name="Watervoot N.F."/>
            <person name="Auber R.P."/>
            <person name="Gonzalez D.J."/>
            <person name="Wisecaver J.H."/>
            <person name="Moore B.S."/>
        </authorList>
    </citation>
    <scope>NUCLEOTIDE SEQUENCE [LARGE SCALE GENOMIC DNA]</scope>
    <source>
        <strain evidence="4 5">12B1</strain>
    </source>
</reference>
<sequence>MADEKAILSKLEAAELRIGMCDEKALTKLLDPALPNLLPFLGSPFASVRTKTMAILSHLNKRIKGDATIQLPLEGLRKAFAAATSPLVANFALVYLEMGFPRAASTERASLVPPLLVGISSRPAAQQETLLGLLAITLSVLPLPKIEAELQGPAATLPFLSAAADRKLTLEWCRDMLLYLPPLSELPAAGLSPDAAKRVCGRLADNEVRGELLAAKKLAICRLLSAQTDDGKHKLFSTAETLSHWVIAACDSNGNIALHAETALRQASDADLEEAALVDELVVLLLGAEGQKRLPASVPVQLRAIALLQKSVAAAGRFPGILQVIFTTIFNGRPPRLAEAGCRLSTWVASHAPLPMLAAVGAHLLAGMVKVLHADGIGEVRVDSNEAIAMRSAAYATLTALCQRLPAIVAADLELPANLFHALAVEQVGARSALQEALAALAEVHAASSTRPTGAQQHALQALLLRAAAADSHHSRYCAMIWAGKAFASDDVIARYICFLGLGDERREVHEASLRSLRPPRSAAVTPGAPAPPPPPLEAGQRVSHRDGRGDVRTGIIAQLHSHGGEAYYTVALDGGGEVQTEAAHLARLAPGWPSLRACVGCVVANTALRPPPRAVGEWLLAETAALQA</sequence>
<keyword evidence="1" id="KW-0677">Repeat</keyword>
<evidence type="ECO:0000256" key="2">
    <source>
        <dbReference type="SAM" id="MobiDB-lite"/>
    </source>
</evidence>
<dbReference type="InterPro" id="IPR016024">
    <property type="entry name" value="ARM-type_fold"/>
</dbReference>
<dbReference type="GO" id="GO:0043248">
    <property type="term" value="P:proteasome assembly"/>
    <property type="evidence" value="ECO:0007669"/>
    <property type="project" value="InterPro"/>
</dbReference>
<dbReference type="PANTHER" id="PTHR23346">
    <property type="entry name" value="TRANSLATIONAL ACTIVATOR GCN1-RELATED"/>
    <property type="match status" value="1"/>
</dbReference>
<name>A0AB34K487_PRYPA</name>
<accession>A0AB34K487</accession>
<comment type="caution">
    <text evidence="4">The sequence shown here is derived from an EMBL/GenBank/DDBJ whole genome shotgun (WGS) entry which is preliminary data.</text>
</comment>
<dbReference type="PANTHER" id="PTHR23346:SF19">
    <property type="entry name" value="PROTEASOME ADAPTER AND SCAFFOLD PROTEIN ECM29"/>
    <property type="match status" value="1"/>
</dbReference>
<dbReference type="Pfam" id="PF13001">
    <property type="entry name" value="ECM29_N"/>
    <property type="match status" value="1"/>
</dbReference>
<feature type="region of interest" description="Disordered" evidence="2">
    <location>
        <begin position="513"/>
        <end position="548"/>
    </location>
</feature>
<dbReference type="GO" id="GO:0036503">
    <property type="term" value="P:ERAD pathway"/>
    <property type="evidence" value="ECO:0007669"/>
    <property type="project" value="TreeGrafter"/>
</dbReference>
<proteinExistence type="predicted"/>
<evidence type="ECO:0000259" key="3">
    <source>
        <dbReference type="Pfam" id="PF13001"/>
    </source>
</evidence>
<keyword evidence="5" id="KW-1185">Reference proteome</keyword>
<evidence type="ECO:0000256" key="1">
    <source>
        <dbReference type="ARBA" id="ARBA00022737"/>
    </source>
</evidence>
<feature type="domain" description="Proteasome component Ecm29 N-terminal" evidence="3">
    <location>
        <begin position="11"/>
        <end position="501"/>
    </location>
</feature>
<dbReference type="EMBL" id="JBGBPQ010000002">
    <property type="protein sequence ID" value="KAL1527861.1"/>
    <property type="molecule type" value="Genomic_DNA"/>
</dbReference>
<dbReference type="Proteomes" id="UP001515480">
    <property type="component" value="Unassembled WGS sequence"/>
</dbReference>
<dbReference type="GO" id="GO:0005634">
    <property type="term" value="C:nucleus"/>
    <property type="evidence" value="ECO:0007669"/>
    <property type="project" value="TreeGrafter"/>
</dbReference>
<dbReference type="SUPFAM" id="SSF48371">
    <property type="entry name" value="ARM repeat"/>
    <property type="match status" value="1"/>
</dbReference>
<protein>
    <recommendedName>
        <fullName evidence="3">Proteasome component Ecm29 N-terminal domain-containing protein</fullName>
    </recommendedName>
</protein>
<dbReference type="AlphaFoldDB" id="A0AB34K487"/>
<dbReference type="GO" id="GO:0060090">
    <property type="term" value="F:molecular adaptor activity"/>
    <property type="evidence" value="ECO:0007669"/>
    <property type="project" value="InterPro"/>
</dbReference>
<organism evidence="4 5">
    <name type="scientific">Prymnesium parvum</name>
    <name type="common">Toxic golden alga</name>
    <dbReference type="NCBI Taxonomy" id="97485"/>
    <lineage>
        <taxon>Eukaryota</taxon>
        <taxon>Haptista</taxon>
        <taxon>Haptophyta</taxon>
        <taxon>Prymnesiophyceae</taxon>
        <taxon>Prymnesiales</taxon>
        <taxon>Prymnesiaceae</taxon>
        <taxon>Prymnesium</taxon>
    </lineage>
</organism>
<dbReference type="InterPro" id="IPR024372">
    <property type="entry name" value="Ecm29_N"/>
</dbReference>
<evidence type="ECO:0000313" key="5">
    <source>
        <dbReference type="Proteomes" id="UP001515480"/>
    </source>
</evidence>
<dbReference type="GO" id="GO:0005737">
    <property type="term" value="C:cytoplasm"/>
    <property type="evidence" value="ECO:0007669"/>
    <property type="project" value="TreeGrafter"/>
</dbReference>
<gene>
    <name evidence="4" type="ORF">AB1Y20_009237</name>
</gene>